<dbReference type="Proteomes" id="UP000265520">
    <property type="component" value="Unassembled WGS sequence"/>
</dbReference>
<accession>A0A392THF5</accession>
<protein>
    <submittedName>
        <fullName evidence="2">Uncharacterized protein</fullName>
    </submittedName>
</protein>
<organism evidence="2 3">
    <name type="scientific">Trifolium medium</name>
    <dbReference type="NCBI Taxonomy" id="97028"/>
    <lineage>
        <taxon>Eukaryota</taxon>
        <taxon>Viridiplantae</taxon>
        <taxon>Streptophyta</taxon>
        <taxon>Embryophyta</taxon>
        <taxon>Tracheophyta</taxon>
        <taxon>Spermatophyta</taxon>
        <taxon>Magnoliopsida</taxon>
        <taxon>eudicotyledons</taxon>
        <taxon>Gunneridae</taxon>
        <taxon>Pentapetalae</taxon>
        <taxon>rosids</taxon>
        <taxon>fabids</taxon>
        <taxon>Fabales</taxon>
        <taxon>Fabaceae</taxon>
        <taxon>Papilionoideae</taxon>
        <taxon>50 kb inversion clade</taxon>
        <taxon>NPAAA clade</taxon>
        <taxon>Hologalegina</taxon>
        <taxon>IRL clade</taxon>
        <taxon>Trifolieae</taxon>
        <taxon>Trifolium</taxon>
    </lineage>
</organism>
<evidence type="ECO:0000313" key="3">
    <source>
        <dbReference type="Proteomes" id="UP000265520"/>
    </source>
</evidence>
<reference evidence="2 3" key="1">
    <citation type="journal article" date="2018" name="Front. Plant Sci.">
        <title>Red Clover (Trifolium pratense) and Zigzag Clover (T. medium) - A Picture of Genomic Similarities and Differences.</title>
        <authorList>
            <person name="Dluhosova J."/>
            <person name="Istvanek J."/>
            <person name="Nedelnik J."/>
            <person name="Repkova J."/>
        </authorList>
    </citation>
    <scope>NUCLEOTIDE SEQUENCE [LARGE SCALE GENOMIC DNA]</scope>
    <source>
        <strain evidence="3">cv. 10/8</strain>
        <tissue evidence="2">Leaf</tissue>
    </source>
</reference>
<dbReference type="AlphaFoldDB" id="A0A392THF5"/>
<evidence type="ECO:0000313" key="2">
    <source>
        <dbReference type="EMBL" id="MCI59857.1"/>
    </source>
</evidence>
<feature type="region of interest" description="Disordered" evidence="1">
    <location>
        <begin position="1"/>
        <end position="27"/>
    </location>
</feature>
<feature type="non-terminal residue" evidence="2">
    <location>
        <position position="27"/>
    </location>
</feature>
<sequence length="27" mass="2907">MGVEKIVRYSAPGSPREGVRAVTTNTM</sequence>
<keyword evidence="3" id="KW-1185">Reference proteome</keyword>
<dbReference type="EMBL" id="LXQA010571244">
    <property type="protein sequence ID" value="MCI59857.1"/>
    <property type="molecule type" value="Genomic_DNA"/>
</dbReference>
<name>A0A392THF5_9FABA</name>
<evidence type="ECO:0000256" key="1">
    <source>
        <dbReference type="SAM" id="MobiDB-lite"/>
    </source>
</evidence>
<comment type="caution">
    <text evidence="2">The sequence shown here is derived from an EMBL/GenBank/DDBJ whole genome shotgun (WGS) entry which is preliminary data.</text>
</comment>
<proteinExistence type="predicted"/>